<organism evidence="1 2">
    <name type="scientific">Runella rosea</name>
    <dbReference type="NCBI Taxonomy" id="2259595"/>
    <lineage>
        <taxon>Bacteria</taxon>
        <taxon>Pseudomonadati</taxon>
        <taxon>Bacteroidota</taxon>
        <taxon>Cytophagia</taxon>
        <taxon>Cytophagales</taxon>
        <taxon>Spirosomataceae</taxon>
        <taxon>Runella</taxon>
    </lineage>
</organism>
<reference evidence="1 2" key="1">
    <citation type="submission" date="2018-07" db="EMBL/GenBank/DDBJ databases">
        <title>Genome sequencing of Runella.</title>
        <authorList>
            <person name="Baek M.-G."/>
            <person name="Yi H."/>
        </authorList>
    </citation>
    <scope>NUCLEOTIDE SEQUENCE [LARGE SCALE GENOMIC DNA]</scope>
    <source>
        <strain evidence="1 2">HYN0085</strain>
    </source>
</reference>
<gene>
    <name evidence="1" type="ORF">DR864_11795</name>
</gene>
<dbReference type="EMBL" id="CP030850">
    <property type="protein sequence ID" value="AXE18381.1"/>
    <property type="molecule type" value="Genomic_DNA"/>
</dbReference>
<evidence type="ECO:0000313" key="1">
    <source>
        <dbReference type="EMBL" id="AXE18381.1"/>
    </source>
</evidence>
<keyword evidence="2" id="KW-1185">Reference proteome</keyword>
<proteinExistence type="predicted"/>
<dbReference type="Gene3D" id="2.60.40.1120">
    <property type="entry name" value="Carboxypeptidase-like, regulatory domain"/>
    <property type="match status" value="1"/>
</dbReference>
<dbReference type="Proteomes" id="UP000251993">
    <property type="component" value="Chromosome"/>
</dbReference>
<dbReference type="AlphaFoldDB" id="A0A344TIB0"/>
<dbReference type="SUPFAM" id="SSF49452">
    <property type="entry name" value="Starch-binding domain-like"/>
    <property type="match status" value="1"/>
</dbReference>
<dbReference type="InterPro" id="IPR013784">
    <property type="entry name" value="Carb-bd-like_fold"/>
</dbReference>
<name>A0A344TIB0_9BACT</name>
<evidence type="ECO:0008006" key="3">
    <source>
        <dbReference type="Google" id="ProtNLM"/>
    </source>
</evidence>
<dbReference type="OrthoDB" id="886739at2"/>
<accession>A0A344TIB0</accession>
<dbReference type="GO" id="GO:0030246">
    <property type="term" value="F:carbohydrate binding"/>
    <property type="evidence" value="ECO:0007669"/>
    <property type="project" value="InterPro"/>
</dbReference>
<sequence>MTISGNLKVIFGLSLQVPNEATIELLPNLKIVTTDSLGHFQFGGLSSGTYKLRVLDYNFKPEEFSFELKSESITELKIIVNADCEVNKKVAESDIKNGKPRLLLCGGIAPVFYSDQSKTEKKYKFEYFDFGCVSPPTECIIKYNEVIFDYFDKKYGRQWRGQVRKDIVGLK</sequence>
<protein>
    <recommendedName>
        <fullName evidence="3">Carboxypeptidase regulatory-like domain-containing protein</fullName>
    </recommendedName>
</protein>
<dbReference type="KEGG" id="run:DR864_11795"/>
<evidence type="ECO:0000313" key="2">
    <source>
        <dbReference type="Proteomes" id="UP000251993"/>
    </source>
</evidence>